<proteinExistence type="predicted"/>
<organism evidence="2 3">
    <name type="scientific">Coprinopsis marcescibilis</name>
    <name type="common">Agaric fungus</name>
    <name type="synonym">Psathyrella marcescibilis</name>
    <dbReference type="NCBI Taxonomy" id="230819"/>
    <lineage>
        <taxon>Eukaryota</taxon>
        <taxon>Fungi</taxon>
        <taxon>Dikarya</taxon>
        <taxon>Basidiomycota</taxon>
        <taxon>Agaricomycotina</taxon>
        <taxon>Agaricomycetes</taxon>
        <taxon>Agaricomycetidae</taxon>
        <taxon>Agaricales</taxon>
        <taxon>Agaricineae</taxon>
        <taxon>Psathyrellaceae</taxon>
        <taxon>Coprinopsis</taxon>
    </lineage>
</organism>
<dbReference type="Proteomes" id="UP000307440">
    <property type="component" value="Unassembled WGS sequence"/>
</dbReference>
<keyword evidence="3" id="KW-1185">Reference proteome</keyword>
<evidence type="ECO:0000256" key="1">
    <source>
        <dbReference type="SAM" id="Phobius"/>
    </source>
</evidence>
<dbReference type="OrthoDB" id="3038990at2759"/>
<keyword evidence="1" id="KW-0812">Transmembrane</keyword>
<keyword evidence="1" id="KW-0472">Membrane</keyword>
<accession>A0A5C3KW92</accession>
<evidence type="ECO:0008006" key="4">
    <source>
        <dbReference type="Google" id="ProtNLM"/>
    </source>
</evidence>
<dbReference type="AlphaFoldDB" id="A0A5C3KW92"/>
<protein>
    <recommendedName>
        <fullName evidence="4">Glucose receptor Git3 N-terminal domain-containing protein</fullName>
    </recommendedName>
</protein>
<evidence type="ECO:0000313" key="3">
    <source>
        <dbReference type="Proteomes" id="UP000307440"/>
    </source>
</evidence>
<keyword evidence="1" id="KW-1133">Transmembrane helix</keyword>
<dbReference type="EMBL" id="ML210192">
    <property type="protein sequence ID" value="TFK24919.1"/>
    <property type="molecule type" value="Genomic_DNA"/>
</dbReference>
<sequence length="360" mass="39514">MSEGTVQILISPSAATLPYYFLSPAEAHGLSWRNNVLTAAAAVFTWDFLHSLPEESRFLTKFTLPQVVYASSRVITATSVIYSSVYAFKPIGNCITHHQVMSVISTLAIGSCTFLVLIRVRALLHGVYGLPWVFAAVWLVHIILALLSKTVFWSGTGGNIGPTSFCMPYGVTQYHTIAAAVLCFYNTAVFFATSFRLTSILSTEAKLDFDSSTPRGFLCRIIYRYTGKHLPPFSKGILRGGQQYYFVTLMSSVLCVVMPIVTNSVAAGSLFELPNNVIMNIMICRMYRSTKLTSSEEEKKECSSLIMTELVFSPARQDAESQIGTANATVSEGEEVQGDVEAGRAIVRRVDVEGDEPTAR</sequence>
<feature type="transmembrane region" description="Helical" evidence="1">
    <location>
        <begin position="100"/>
        <end position="118"/>
    </location>
</feature>
<name>A0A5C3KW92_COPMA</name>
<feature type="transmembrane region" description="Helical" evidence="1">
    <location>
        <begin position="244"/>
        <end position="271"/>
    </location>
</feature>
<feature type="transmembrane region" description="Helical" evidence="1">
    <location>
        <begin position="173"/>
        <end position="192"/>
    </location>
</feature>
<dbReference type="STRING" id="230819.A0A5C3KW92"/>
<feature type="transmembrane region" description="Helical" evidence="1">
    <location>
        <begin position="130"/>
        <end position="153"/>
    </location>
</feature>
<gene>
    <name evidence="2" type="ORF">FA15DRAFT_380670</name>
</gene>
<reference evidence="2 3" key="1">
    <citation type="journal article" date="2019" name="Nat. Ecol. Evol.">
        <title>Megaphylogeny resolves global patterns of mushroom evolution.</title>
        <authorList>
            <person name="Varga T."/>
            <person name="Krizsan K."/>
            <person name="Foldi C."/>
            <person name="Dima B."/>
            <person name="Sanchez-Garcia M."/>
            <person name="Sanchez-Ramirez S."/>
            <person name="Szollosi G.J."/>
            <person name="Szarkandi J.G."/>
            <person name="Papp V."/>
            <person name="Albert L."/>
            <person name="Andreopoulos W."/>
            <person name="Angelini C."/>
            <person name="Antonin V."/>
            <person name="Barry K.W."/>
            <person name="Bougher N.L."/>
            <person name="Buchanan P."/>
            <person name="Buyck B."/>
            <person name="Bense V."/>
            <person name="Catcheside P."/>
            <person name="Chovatia M."/>
            <person name="Cooper J."/>
            <person name="Damon W."/>
            <person name="Desjardin D."/>
            <person name="Finy P."/>
            <person name="Geml J."/>
            <person name="Haridas S."/>
            <person name="Hughes K."/>
            <person name="Justo A."/>
            <person name="Karasinski D."/>
            <person name="Kautmanova I."/>
            <person name="Kiss B."/>
            <person name="Kocsube S."/>
            <person name="Kotiranta H."/>
            <person name="LaButti K.M."/>
            <person name="Lechner B.E."/>
            <person name="Liimatainen K."/>
            <person name="Lipzen A."/>
            <person name="Lukacs Z."/>
            <person name="Mihaltcheva S."/>
            <person name="Morgado L.N."/>
            <person name="Niskanen T."/>
            <person name="Noordeloos M.E."/>
            <person name="Ohm R.A."/>
            <person name="Ortiz-Santana B."/>
            <person name="Ovrebo C."/>
            <person name="Racz N."/>
            <person name="Riley R."/>
            <person name="Savchenko A."/>
            <person name="Shiryaev A."/>
            <person name="Soop K."/>
            <person name="Spirin V."/>
            <person name="Szebenyi C."/>
            <person name="Tomsovsky M."/>
            <person name="Tulloss R.E."/>
            <person name="Uehling J."/>
            <person name="Grigoriev I.V."/>
            <person name="Vagvolgyi C."/>
            <person name="Papp T."/>
            <person name="Martin F.M."/>
            <person name="Miettinen O."/>
            <person name="Hibbett D.S."/>
            <person name="Nagy L.G."/>
        </authorList>
    </citation>
    <scope>NUCLEOTIDE SEQUENCE [LARGE SCALE GENOMIC DNA]</scope>
    <source>
        <strain evidence="2 3">CBS 121175</strain>
    </source>
</reference>
<evidence type="ECO:0000313" key="2">
    <source>
        <dbReference type="EMBL" id="TFK24919.1"/>
    </source>
</evidence>